<dbReference type="AlphaFoldDB" id="A0A485AKP1"/>
<dbReference type="EMBL" id="CAADJE010000018">
    <property type="protein sequence ID" value="VFS61582.1"/>
    <property type="molecule type" value="Genomic_DNA"/>
</dbReference>
<dbReference type="SUPFAM" id="SSF48557">
    <property type="entry name" value="L-aspartase-like"/>
    <property type="match status" value="1"/>
</dbReference>
<dbReference type="Gene3D" id="1.20.200.10">
    <property type="entry name" value="Fumarase/aspartase (Central domain)"/>
    <property type="match status" value="1"/>
</dbReference>
<reference evidence="1 2" key="1">
    <citation type="submission" date="2019-03" db="EMBL/GenBank/DDBJ databases">
        <authorList>
            <consortium name="Pathogen Informatics"/>
        </authorList>
    </citation>
    <scope>NUCLEOTIDE SEQUENCE [LARGE SCALE GENOMIC DNA]</scope>
    <source>
        <strain evidence="1 2">NCTC12998</strain>
    </source>
</reference>
<dbReference type="Proteomes" id="UP000345637">
    <property type="component" value="Unassembled WGS sequence"/>
</dbReference>
<dbReference type="InterPro" id="IPR001106">
    <property type="entry name" value="Aromatic_Lyase"/>
</dbReference>
<dbReference type="InterPro" id="IPR008948">
    <property type="entry name" value="L-Aspartase-like"/>
</dbReference>
<accession>A0A485AKP1</accession>
<proteinExistence type="predicted"/>
<dbReference type="GO" id="GO:0016841">
    <property type="term" value="F:ammonia-lyase activity"/>
    <property type="evidence" value="ECO:0007669"/>
    <property type="project" value="UniProtKB-ARBA"/>
</dbReference>
<organism evidence="1 2">
    <name type="scientific">Raoultella planticola</name>
    <name type="common">Klebsiella planticola</name>
    <dbReference type="NCBI Taxonomy" id="575"/>
    <lineage>
        <taxon>Bacteria</taxon>
        <taxon>Pseudomonadati</taxon>
        <taxon>Pseudomonadota</taxon>
        <taxon>Gammaproteobacteria</taxon>
        <taxon>Enterobacterales</taxon>
        <taxon>Enterobacteriaceae</taxon>
        <taxon>Klebsiella/Raoultella group</taxon>
        <taxon>Raoultella</taxon>
    </lineage>
</organism>
<evidence type="ECO:0000313" key="2">
    <source>
        <dbReference type="Proteomes" id="UP000345637"/>
    </source>
</evidence>
<protein>
    <submittedName>
        <fullName evidence="1">Phenylalanine and histidine ammonia-lyase</fullName>
    </submittedName>
</protein>
<sequence length="37" mass="3920">MTGMACLALDDASQLLDWADVTGAMSFEALRGQIVAF</sequence>
<evidence type="ECO:0000313" key="1">
    <source>
        <dbReference type="EMBL" id="VFS61582.1"/>
    </source>
</evidence>
<name>A0A485AKP1_RAOPL</name>
<gene>
    <name evidence="1" type="ORF">NCTC12998_01574</name>
</gene>
<dbReference type="Pfam" id="PF00221">
    <property type="entry name" value="Lyase_aromatic"/>
    <property type="match status" value="1"/>
</dbReference>
<keyword evidence="1" id="KW-0456">Lyase</keyword>